<protein>
    <submittedName>
        <fullName evidence="1">DMT family transporter</fullName>
    </submittedName>
</protein>
<dbReference type="Proteomes" id="UP000594014">
    <property type="component" value="Chromosome"/>
</dbReference>
<name>A0ACD1AI69_9FIRM</name>
<evidence type="ECO:0000313" key="2">
    <source>
        <dbReference type="Proteomes" id="UP000594014"/>
    </source>
</evidence>
<reference evidence="1" key="1">
    <citation type="submission" date="2019-08" db="EMBL/GenBank/DDBJ databases">
        <title>Genome sequence of Clostridiales bacterium MT110.</title>
        <authorList>
            <person name="Cao J."/>
        </authorList>
    </citation>
    <scope>NUCLEOTIDE SEQUENCE</scope>
    <source>
        <strain evidence="1">MT110</strain>
    </source>
</reference>
<sequence>MLLLFTSIIWGSAFVAQRVGMDFVDPFTFNGARFALSALVLLPVMGIMRSRNGKNKKIEQVKETEVALAETAEQKRTMIKAGMICGSILFCGSTLQQFGLVFTTAGKAGFITALYILLVPIFSLAIKHRPGLKCWIGVAFGATGLYLLCITESFTIAPGDLIVLVGAGFWALHLLVIDYFLPRITDAIKLSFLQFAVCAVFSLIAALIFEEISIQGLMQAAIPILYAGILSGGVGFTLQIVGQRHTNPTVASLLLSMEAVFGALFGFLILREIMTQRELLGCVLMFSAIIISQLPDKKKPECIS</sequence>
<accession>A0ACD1AI69</accession>
<organism evidence="1 2">
    <name type="scientific">Anoxybacterium hadale</name>
    <dbReference type="NCBI Taxonomy" id="3408580"/>
    <lineage>
        <taxon>Bacteria</taxon>
        <taxon>Bacillati</taxon>
        <taxon>Bacillota</taxon>
        <taxon>Clostridia</taxon>
        <taxon>Peptostreptococcales</taxon>
        <taxon>Anaerovoracaceae</taxon>
        <taxon>Anoxybacterium</taxon>
    </lineage>
</organism>
<dbReference type="EMBL" id="CP042469">
    <property type="protein sequence ID" value="QOX65949.1"/>
    <property type="molecule type" value="Genomic_DNA"/>
</dbReference>
<proteinExistence type="predicted"/>
<evidence type="ECO:0000313" key="1">
    <source>
        <dbReference type="EMBL" id="QOX65949.1"/>
    </source>
</evidence>
<keyword evidence="2" id="KW-1185">Reference proteome</keyword>
<gene>
    <name evidence="1" type="ORF">FRZ06_14315</name>
</gene>